<sequence length="93" mass="10594">MRNVYYQRSAHRAGNTKRLTLPFRNSTELENSKDKYCIISPIVSCYISSQFQTILGLNTSTHFLSIQSAKSCSFPYSTIMVLINCTCFEEHGT</sequence>
<dbReference type="Proteomes" id="UP000001075">
    <property type="component" value="Unassembled WGS sequence"/>
</dbReference>
<reference evidence="2" key="1">
    <citation type="journal article" date="2011" name="Nat. Biotechnol.">
        <title>The genomic sequence of the Chinese hamster ovary (CHO)-K1 cell line.</title>
        <authorList>
            <person name="Xu X."/>
            <person name="Nagarajan H."/>
            <person name="Lewis N.E."/>
            <person name="Pan S."/>
            <person name="Cai Z."/>
            <person name="Liu X."/>
            <person name="Chen W."/>
            <person name="Xie M."/>
            <person name="Wang W."/>
            <person name="Hammond S."/>
            <person name="Andersen M.R."/>
            <person name="Neff N."/>
            <person name="Passarelli B."/>
            <person name="Koh W."/>
            <person name="Fan H.C."/>
            <person name="Wang J."/>
            <person name="Gui Y."/>
            <person name="Lee K.H."/>
            <person name="Betenbaugh M.J."/>
            <person name="Quake S.R."/>
            <person name="Famili I."/>
            <person name="Palsson B.O."/>
            <person name="Wang J."/>
        </authorList>
    </citation>
    <scope>NUCLEOTIDE SEQUENCE [LARGE SCALE GENOMIC DNA]</scope>
    <source>
        <strain evidence="2">CHO K1 cell line</strain>
    </source>
</reference>
<proteinExistence type="predicted"/>
<accession>G3IGY3</accession>
<dbReference type="AlphaFoldDB" id="G3IGY3"/>
<evidence type="ECO:0000313" key="1">
    <source>
        <dbReference type="EMBL" id="EGW14055.1"/>
    </source>
</evidence>
<organism evidence="1 2">
    <name type="scientific">Cricetulus griseus</name>
    <name type="common">Chinese hamster</name>
    <name type="synonym">Cricetulus barabensis griseus</name>
    <dbReference type="NCBI Taxonomy" id="10029"/>
    <lineage>
        <taxon>Eukaryota</taxon>
        <taxon>Metazoa</taxon>
        <taxon>Chordata</taxon>
        <taxon>Craniata</taxon>
        <taxon>Vertebrata</taxon>
        <taxon>Euteleostomi</taxon>
        <taxon>Mammalia</taxon>
        <taxon>Eutheria</taxon>
        <taxon>Euarchontoglires</taxon>
        <taxon>Glires</taxon>
        <taxon>Rodentia</taxon>
        <taxon>Myomorpha</taxon>
        <taxon>Muroidea</taxon>
        <taxon>Cricetidae</taxon>
        <taxon>Cricetinae</taxon>
        <taxon>Cricetulus</taxon>
    </lineage>
</organism>
<dbReference type="InParanoid" id="G3IGY3"/>
<protein>
    <submittedName>
        <fullName evidence="1">Uncharacterized protein</fullName>
    </submittedName>
</protein>
<dbReference type="EMBL" id="JH002666">
    <property type="protein sequence ID" value="EGW14055.1"/>
    <property type="molecule type" value="Genomic_DNA"/>
</dbReference>
<name>G3IGY3_CRIGR</name>
<evidence type="ECO:0000313" key="2">
    <source>
        <dbReference type="Proteomes" id="UP000001075"/>
    </source>
</evidence>
<gene>
    <name evidence="1" type="ORF">I79_023060</name>
</gene>